<accession>A0ABX1VS33</accession>
<dbReference type="Proteomes" id="UP000539052">
    <property type="component" value="Unassembled WGS sequence"/>
</dbReference>
<sequence>MRADQKIGTCTADNLFIDGKFPVDAVSVTITSGEGTLARGTVVSMSDKTKKCVILGTTAGTGETLTPYGIICDDVDATSADAVAMVYRSGHFNREALIADDDYTITEADEAKLRNGGIYLDSAM</sequence>
<dbReference type="RefSeq" id="WP_170821306.1">
    <property type="nucleotide sequence ID" value="NZ_JAAOXG010000019.1"/>
</dbReference>
<dbReference type="EMBL" id="JAAOXG010000019">
    <property type="protein sequence ID" value="NNJ30096.1"/>
    <property type="molecule type" value="Genomic_DNA"/>
</dbReference>
<dbReference type="Gene3D" id="2.40.300.10">
    <property type="entry name" value="Head decoration protein D"/>
    <property type="match status" value="1"/>
</dbReference>
<name>A0ABX1VS33_9FIRM</name>
<proteinExistence type="predicted"/>
<reference evidence="1 2" key="1">
    <citation type="submission" date="2020-03" db="EMBL/GenBank/DDBJ databases">
        <title>Genome Sequence of industrial isolate, B5A.</title>
        <authorList>
            <person name="Sharma S."/>
            <person name="Patil P.B."/>
            <person name="Korpole S."/>
        </authorList>
    </citation>
    <scope>NUCLEOTIDE SEQUENCE [LARGE SCALE GENOMIC DNA]</scope>
    <source>
        <strain evidence="1 2">PI-S10-B5A</strain>
    </source>
</reference>
<protein>
    <submittedName>
        <fullName evidence="1">Head decoration protein</fullName>
    </submittedName>
</protein>
<gene>
    <name evidence="1" type="ORF">G9470_09890</name>
</gene>
<evidence type="ECO:0000313" key="2">
    <source>
        <dbReference type="Proteomes" id="UP000539052"/>
    </source>
</evidence>
<dbReference type="InterPro" id="IPR004195">
    <property type="entry name" value="Head_decoration_D"/>
</dbReference>
<keyword evidence="2" id="KW-1185">Reference proteome</keyword>
<organism evidence="1 2">
    <name type="scientific">Lacrimispora defluvii</name>
    <dbReference type="NCBI Taxonomy" id="2719233"/>
    <lineage>
        <taxon>Bacteria</taxon>
        <taxon>Bacillati</taxon>
        <taxon>Bacillota</taxon>
        <taxon>Clostridia</taxon>
        <taxon>Lachnospirales</taxon>
        <taxon>Lachnospiraceae</taxon>
        <taxon>Lacrimispora</taxon>
    </lineage>
</organism>
<comment type="caution">
    <text evidence="1">The sequence shown here is derived from an EMBL/GenBank/DDBJ whole genome shotgun (WGS) entry which is preliminary data.</text>
</comment>
<evidence type="ECO:0000313" key="1">
    <source>
        <dbReference type="EMBL" id="NNJ30096.1"/>
    </source>
</evidence>
<dbReference type="Pfam" id="PF02924">
    <property type="entry name" value="HDPD"/>
    <property type="match status" value="1"/>
</dbReference>